<name>A0ABN2K0U8_9MICO</name>
<dbReference type="CDD" id="cd07067">
    <property type="entry name" value="HP_PGM_like"/>
    <property type="match status" value="1"/>
</dbReference>
<accession>A0ABN2K0U8</accession>
<organism evidence="2 3">
    <name type="scientific">Nostocoides vanveenii</name>
    <dbReference type="NCBI Taxonomy" id="330835"/>
    <lineage>
        <taxon>Bacteria</taxon>
        <taxon>Bacillati</taxon>
        <taxon>Actinomycetota</taxon>
        <taxon>Actinomycetes</taxon>
        <taxon>Micrococcales</taxon>
        <taxon>Intrasporangiaceae</taxon>
        <taxon>Nostocoides</taxon>
    </lineage>
</organism>
<feature type="compositionally biased region" description="Gly residues" evidence="1">
    <location>
        <begin position="230"/>
        <end position="239"/>
    </location>
</feature>
<dbReference type="InterPro" id="IPR013078">
    <property type="entry name" value="His_Pase_superF_clade-1"/>
</dbReference>
<dbReference type="RefSeq" id="WP_344061132.1">
    <property type="nucleotide sequence ID" value="NZ_BAAAPN010000009.1"/>
</dbReference>
<proteinExistence type="predicted"/>
<dbReference type="Pfam" id="PF00300">
    <property type="entry name" value="His_Phos_1"/>
    <property type="match status" value="1"/>
</dbReference>
<dbReference type="PANTHER" id="PTHR48100">
    <property type="entry name" value="BROAD-SPECIFICITY PHOSPHATASE YOR283W-RELATED"/>
    <property type="match status" value="1"/>
</dbReference>
<dbReference type="InterPro" id="IPR050275">
    <property type="entry name" value="PGM_Phosphatase"/>
</dbReference>
<dbReference type="SMART" id="SM00855">
    <property type="entry name" value="PGAM"/>
    <property type="match status" value="1"/>
</dbReference>
<dbReference type="InterPro" id="IPR029033">
    <property type="entry name" value="His_PPase_superfam"/>
</dbReference>
<evidence type="ECO:0000313" key="3">
    <source>
        <dbReference type="Proteomes" id="UP001501475"/>
    </source>
</evidence>
<reference evidence="2 3" key="1">
    <citation type="journal article" date="2019" name="Int. J. Syst. Evol. Microbiol.">
        <title>The Global Catalogue of Microorganisms (GCM) 10K type strain sequencing project: providing services to taxonomists for standard genome sequencing and annotation.</title>
        <authorList>
            <consortium name="The Broad Institute Genomics Platform"/>
            <consortium name="The Broad Institute Genome Sequencing Center for Infectious Disease"/>
            <person name="Wu L."/>
            <person name="Ma J."/>
        </authorList>
    </citation>
    <scope>NUCLEOTIDE SEQUENCE [LARGE SCALE GENOMIC DNA]</scope>
    <source>
        <strain evidence="2 3">JCM 15591</strain>
    </source>
</reference>
<comment type="caution">
    <text evidence="2">The sequence shown here is derived from an EMBL/GenBank/DDBJ whole genome shotgun (WGS) entry which is preliminary data.</text>
</comment>
<feature type="region of interest" description="Disordered" evidence="1">
    <location>
        <begin position="220"/>
        <end position="261"/>
    </location>
</feature>
<dbReference type="PANTHER" id="PTHR48100:SF2">
    <property type="entry name" value="CONSERVED PROTEIN"/>
    <property type="match status" value="1"/>
</dbReference>
<gene>
    <name evidence="2" type="ORF">GCM10009810_03150</name>
</gene>
<dbReference type="InterPro" id="IPR022492">
    <property type="entry name" value="Phosphomutase_MSMEG4193_put"/>
</dbReference>
<dbReference type="EMBL" id="BAAAPN010000009">
    <property type="protein sequence ID" value="GAA1745946.1"/>
    <property type="molecule type" value="Genomic_DNA"/>
</dbReference>
<evidence type="ECO:0000256" key="1">
    <source>
        <dbReference type="SAM" id="MobiDB-lite"/>
    </source>
</evidence>
<keyword evidence="3" id="KW-1185">Reference proteome</keyword>
<evidence type="ECO:0000313" key="2">
    <source>
        <dbReference type="EMBL" id="GAA1745946.1"/>
    </source>
</evidence>
<dbReference type="NCBIfam" id="TIGR03848">
    <property type="entry name" value="MSMEG_4193"/>
    <property type="match status" value="1"/>
</dbReference>
<dbReference type="SUPFAM" id="SSF53254">
    <property type="entry name" value="Phosphoglycerate mutase-like"/>
    <property type="match status" value="1"/>
</dbReference>
<sequence length="261" mass="26940">MPTLLLIRHGRTTANASGTLAGHLPGIGLDEVGRTQAARLAERLSALPVCRVVASPLQRTVETATLVAEAHGLPVLTEVGLEECRYGAWTGRPLKDLAAEDLWQTVQRAPSAATFPPSPEHANESLAQMSARAIAAVRGHDAEVRGEHGAQAIWAAVSHGDVIKAILADALGTHLDQFQRIHVDPASVSVILYTTGRPLVLGINGTGTGLEGLIPAPIAEEAPADDTGDGIIGGGGGGAPDPAGRVEDMSSTGQVGREDVR</sequence>
<protein>
    <submittedName>
        <fullName evidence="2">Histidine phosphatase family protein</fullName>
    </submittedName>
</protein>
<dbReference type="Proteomes" id="UP001501475">
    <property type="component" value="Unassembled WGS sequence"/>
</dbReference>
<dbReference type="Gene3D" id="3.40.50.1240">
    <property type="entry name" value="Phosphoglycerate mutase-like"/>
    <property type="match status" value="1"/>
</dbReference>